<evidence type="ECO:0000313" key="3">
    <source>
        <dbReference type="Proteomes" id="UP000538196"/>
    </source>
</evidence>
<comment type="caution">
    <text evidence="2">The sequence shown here is derived from an EMBL/GenBank/DDBJ whole genome shotgun (WGS) entry which is preliminary data.</text>
</comment>
<reference evidence="2 3" key="1">
    <citation type="submission" date="2020-08" db="EMBL/GenBank/DDBJ databases">
        <title>Sequencing the genomes of 1000 actinobacteria strains.</title>
        <authorList>
            <person name="Klenk H.-P."/>
        </authorList>
    </citation>
    <scope>NUCLEOTIDE SEQUENCE [LARGE SCALE GENOMIC DNA]</scope>
    <source>
        <strain evidence="2 3">DSM 20146</strain>
    </source>
</reference>
<proteinExistence type="predicted"/>
<keyword evidence="3" id="KW-1185">Reference proteome</keyword>
<feature type="region of interest" description="Disordered" evidence="1">
    <location>
        <begin position="30"/>
        <end position="49"/>
    </location>
</feature>
<evidence type="ECO:0000256" key="1">
    <source>
        <dbReference type="SAM" id="MobiDB-lite"/>
    </source>
</evidence>
<dbReference type="RefSeq" id="WP_021765307.1">
    <property type="nucleotide sequence ID" value="NZ_JACHVP010000004.1"/>
</dbReference>
<dbReference type="CDD" id="cd00118">
    <property type="entry name" value="LysM"/>
    <property type="match status" value="1"/>
</dbReference>
<name>A0A7W4YJK5_LEIAQ</name>
<dbReference type="AlphaFoldDB" id="A0A7W4YJK5"/>
<organism evidence="2 3">
    <name type="scientific">Leifsonia aquatica</name>
    <name type="common">Corynebacterium aquaticum</name>
    <dbReference type="NCBI Taxonomy" id="144185"/>
    <lineage>
        <taxon>Bacteria</taxon>
        <taxon>Bacillati</taxon>
        <taxon>Actinomycetota</taxon>
        <taxon>Actinomycetes</taxon>
        <taxon>Micrococcales</taxon>
        <taxon>Microbacteriaceae</taxon>
        <taxon>Leifsonia</taxon>
    </lineage>
</organism>
<accession>A0A7W4YJK5</accession>
<gene>
    <name evidence="2" type="ORF">FHX33_003304</name>
</gene>
<evidence type="ECO:0000313" key="2">
    <source>
        <dbReference type="EMBL" id="MBB2968528.1"/>
    </source>
</evidence>
<dbReference type="EMBL" id="JACHVP010000004">
    <property type="protein sequence ID" value="MBB2968528.1"/>
    <property type="molecule type" value="Genomic_DNA"/>
</dbReference>
<protein>
    <recommendedName>
        <fullName evidence="4">LysM domain-containing protein</fullName>
    </recommendedName>
</protein>
<evidence type="ECO:0008006" key="4">
    <source>
        <dbReference type="Google" id="ProtNLM"/>
    </source>
</evidence>
<dbReference type="Proteomes" id="UP000538196">
    <property type="component" value="Unassembled WGS sequence"/>
</dbReference>
<sequence>MMRWGAGRVAAAVVVACVAGLMTGCALIDPPVHSTPTPTREAKESDTEPVAAQLPNLLVAGQTIGTGELRVVDHEPISAPVAEHPVTGSLRVVVRPDRGIEVRIRPDDPASADLTGIDLLLTGQRYDGKPENIQYEAFFGLIAEPKPTDADGELVLRLALDSPAAGDPTFLHSLVERPAGDGRVMAAATITWNLPSSFPSLRAVDGGSETYARGRTVVDGGTLAYYVPSSNDTVYQVSRRFGLTEAELVWLNPELLMDSFEPQLTTGIGVNLDPARR</sequence>
<dbReference type="InterPro" id="IPR018392">
    <property type="entry name" value="LysM"/>
</dbReference>
<dbReference type="PROSITE" id="PS51257">
    <property type="entry name" value="PROKAR_LIPOPROTEIN"/>
    <property type="match status" value="1"/>
</dbReference>